<evidence type="ECO:0000313" key="2">
    <source>
        <dbReference type="Proteomes" id="UP000298030"/>
    </source>
</evidence>
<evidence type="ECO:0000313" key="1">
    <source>
        <dbReference type="EMBL" id="TEB29376.1"/>
    </source>
</evidence>
<evidence type="ECO:0008006" key="3">
    <source>
        <dbReference type="Google" id="ProtNLM"/>
    </source>
</evidence>
<keyword evidence="2" id="KW-1185">Reference proteome</keyword>
<dbReference type="Proteomes" id="UP000298030">
    <property type="component" value="Unassembled WGS sequence"/>
</dbReference>
<dbReference type="Gene3D" id="3.80.10.10">
    <property type="entry name" value="Ribonuclease Inhibitor"/>
    <property type="match status" value="1"/>
</dbReference>
<comment type="caution">
    <text evidence="1">The sequence shown here is derived from an EMBL/GenBank/DDBJ whole genome shotgun (WGS) entry which is preliminary data.</text>
</comment>
<dbReference type="AlphaFoldDB" id="A0A4Y7T5D3"/>
<proteinExistence type="predicted"/>
<sequence>MLKYGRQGRQQSDPRRRVEGVEVPEEILQQIFWFASFDRTGKRDPLLLPRACRVDRQWRQAAMSYAPLWAVLPPIHLDDPQEGDLCRIRDATSLYLTRSGVLPITFNLKCEREFGPPSDGIVIRIIELLVNECERWESIDVRFCMRWFSYLFPPTELRLPLLSRLELRALTYPWRFTSTGMDEVFMRAPNLRHIVSNLRWVDHNAELTQGPIKLVFPWTLLETVTCVSPRDEVYDEIMESPAAKMHSLTYATQVFRQLPRTPPPVLPDLTVLRLRAGVFICDVFSHLSSLLLPALTHLEIWGGMNPRTHDAYRKTSAMVRRSGCSLQRVALSPSTGDDDEGFLRLLRLCPHLESLDIPLPEPNSNILQALVLNPSSPTPTVPKLRVLGLHYHLLSMPDTFDLRVGYDITLVEVVQSRAPSKGLLEEVSLVWDNTLVLHDIFFHQDSEFNVIDGRVDAQVAKRLVHNMRSTLHWHFKEAISWRLYENRRLALMWNMNRVMLSLEVLSLEKINTSHLMRYGYPFVLHRASEAHPGRIFADNIFRFRARAKRLCTKWKPFLLRDARRLGYRWRQYREGCVSLIWNKPGESDEDIWNDILGKSDPGDLDPQNWFSGL</sequence>
<protein>
    <recommendedName>
        <fullName evidence="3">F-box domain-containing protein</fullName>
    </recommendedName>
</protein>
<name>A0A4Y7T5D3_COPMI</name>
<accession>A0A4Y7T5D3</accession>
<reference evidence="1 2" key="1">
    <citation type="journal article" date="2019" name="Nat. Ecol. Evol.">
        <title>Megaphylogeny resolves global patterns of mushroom evolution.</title>
        <authorList>
            <person name="Varga T."/>
            <person name="Krizsan K."/>
            <person name="Foldi C."/>
            <person name="Dima B."/>
            <person name="Sanchez-Garcia M."/>
            <person name="Sanchez-Ramirez S."/>
            <person name="Szollosi G.J."/>
            <person name="Szarkandi J.G."/>
            <person name="Papp V."/>
            <person name="Albert L."/>
            <person name="Andreopoulos W."/>
            <person name="Angelini C."/>
            <person name="Antonin V."/>
            <person name="Barry K.W."/>
            <person name="Bougher N.L."/>
            <person name="Buchanan P."/>
            <person name="Buyck B."/>
            <person name="Bense V."/>
            <person name="Catcheside P."/>
            <person name="Chovatia M."/>
            <person name="Cooper J."/>
            <person name="Damon W."/>
            <person name="Desjardin D."/>
            <person name="Finy P."/>
            <person name="Geml J."/>
            <person name="Haridas S."/>
            <person name="Hughes K."/>
            <person name="Justo A."/>
            <person name="Karasinski D."/>
            <person name="Kautmanova I."/>
            <person name="Kiss B."/>
            <person name="Kocsube S."/>
            <person name="Kotiranta H."/>
            <person name="LaButti K.M."/>
            <person name="Lechner B.E."/>
            <person name="Liimatainen K."/>
            <person name="Lipzen A."/>
            <person name="Lukacs Z."/>
            <person name="Mihaltcheva S."/>
            <person name="Morgado L.N."/>
            <person name="Niskanen T."/>
            <person name="Noordeloos M.E."/>
            <person name="Ohm R.A."/>
            <person name="Ortiz-Santana B."/>
            <person name="Ovrebo C."/>
            <person name="Racz N."/>
            <person name="Riley R."/>
            <person name="Savchenko A."/>
            <person name="Shiryaev A."/>
            <person name="Soop K."/>
            <person name="Spirin V."/>
            <person name="Szebenyi C."/>
            <person name="Tomsovsky M."/>
            <person name="Tulloss R.E."/>
            <person name="Uehling J."/>
            <person name="Grigoriev I.V."/>
            <person name="Vagvolgyi C."/>
            <person name="Papp T."/>
            <person name="Martin F.M."/>
            <person name="Miettinen O."/>
            <person name="Hibbett D.S."/>
            <person name="Nagy L.G."/>
        </authorList>
    </citation>
    <scope>NUCLEOTIDE SEQUENCE [LARGE SCALE GENOMIC DNA]</scope>
    <source>
        <strain evidence="1 2">FP101781</strain>
    </source>
</reference>
<gene>
    <name evidence="1" type="ORF">FA13DRAFT_1815178</name>
</gene>
<dbReference type="InterPro" id="IPR032675">
    <property type="entry name" value="LRR_dom_sf"/>
</dbReference>
<dbReference type="EMBL" id="QPFP01000027">
    <property type="protein sequence ID" value="TEB29376.1"/>
    <property type="molecule type" value="Genomic_DNA"/>
</dbReference>
<organism evidence="1 2">
    <name type="scientific">Coprinellus micaceus</name>
    <name type="common">Glistening ink-cap mushroom</name>
    <name type="synonym">Coprinus micaceus</name>
    <dbReference type="NCBI Taxonomy" id="71717"/>
    <lineage>
        <taxon>Eukaryota</taxon>
        <taxon>Fungi</taxon>
        <taxon>Dikarya</taxon>
        <taxon>Basidiomycota</taxon>
        <taxon>Agaricomycotina</taxon>
        <taxon>Agaricomycetes</taxon>
        <taxon>Agaricomycetidae</taxon>
        <taxon>Agaricales</taxon>
        <taxon>Agaricineae</taxon>
        <taxon>Psathyrellaceae</taxon>
        <taxon>Coprinellus</taxon>
    </lineage>
</organism>